<dbReference type="PROSITE" id="PS01359">
    <property type="entry name" value="ZF_PHD_1"/>
    <property type="match status" value="1"/>
</dbReference>
<feature type="compositionally biased region" description="Basic and acidic residues" evidence="8">
    <location>
        <begin position="1"/>
        <end position="14"/>
    </location>
</feature>
<evidence type="ECO:0000259" key="9">
    <source>
        <dbReference type="PROSITE" id="PS50013"/>
    </source>
</evidence>
<feature type="coiled-coil region" evidence="7">
    <location>
        <begin position="1415"/>
        <end position="1453"/>
    </location>
</feature>
<dbReference type="GO" id="GO:0031507">
    <property type="term" value="P:heterochromatin formation"/>
    <property type="evidence" value="ECO:0007669"/>
    <property type="project" value="InterPro"/>
</dbReference>
<dbReference type="SUPFAM" id="SSF54160">
    <property type="entry name" value="Chromo domain-like"/>
    <property type="match status" value="2"/>
</dbReference>
<evidence type="ECO:0000256" key="6">
    <source>
        <dbReference type="PROSITE-ProRule" id="PRU00146"/>
    </source>
</evidence>
<evidence type="ECO:0000256" key="4">
    <source>
        <dbReference type="ARBA" id="ARBA00022801"/>
    </source>
</evidence>
<reference evidence="12" key="2">
    <citation type="submission" date="2020-08" db="EMBL/GenBank/DDBJ databases">
        <title>Plant Genome Project.</title>
        <authorList>
            <person name="Zhang R.-G."/>
        </authorList>
    </citation>
    <scope>NUCLEOTIDE SEQUENCE</scope>
    <source>
        <strain evidence="12">Huo1</strain>
        <tissue evidence="12">Leaf</tissue>
    </source>
</reference>
<dbReference type="GO" id="GO:0016787">
    <property type="term" value="F:hydrolase activity"/>
    <property type="evidence" value="ECO:0007669"/>
    <property type="project" value="UniProtKB-KW"/>
</dbReference>
<dbReference type="Gene3D" id="3.40.50.10810">
    <property type="entry name" value="Tandem AAA-ATPase domain"/>
    <property type="match status" value="1"/>
</dbReference>
<organism evidence="12">
    <name type="scientific">Salvia splendens</name>
    <name type="common">Scarlet sage</name>
    <dbReference type="NCBI Taxonomy" id="180675"/>
    <lineage>
        <taxon>Eukaryota</taxon>
        <taxon>Viridiplantae</taxon>
        <taxon>Streptophyta</taxon>
        <taxon>Embryophyta</taxon>
        <taxon>Tracheophyta</taxon>
        <taxon>Spermatophyta</taxon>
        <taxon>Magnoliopsida</taxon>
        <taxon>eudicotyledons</taxon>
        <taxon>Gunneridae</taxon>
        <taxon>Pentapetalae</taxon>
        <taxon>asterids</taxon>
        <taxon>lamiids</taxon>
        <taxon>Lamiales</taxon>
        <taxon>Lamiaceae</taxon>
        <taxon>Nepetoideae</taxon>
        <taxon>Mentheae</taxon>
        <taxon>Salviinae</taxon>
        <taxon>Salvia</taxon>
        <taxon>Salvia subgen. Calosphace</taxon>
        <taxon>core Calosphace</taxon>
    </lineage>
</organism>
<feature type="region of interest" description="Disordered" evidence="8">
    <location>
        <begin position="1113"/>
        <end position="1190"/>
    </location>
</feature>
<dbReference type="Pfam" id="PF00176">
    <property type="entry name" value="SNF2-rel_dom"/>
    <property type="match status" value="1"/>
</dbReference>
<dbReference type="InterPro" id="IPR019787">
    <property type="entry name" value="Znf_PHD-finger"/>
</dbReference>
<evidence type="ECO:0000259" key="10">
    <source>
        <dbReference type="PROSITE" id="PS50016"/>
    </source>
</evidence>
<feature type="compositionally biased region" description="Basic residues" evidence="8">
    <location>
        <begin position="1113"/>
        <end position="1123"/>
    </location>
</feature>
<dbReference type="InterPro" id="IPR016197">
    <property type="entry name" value="Chromo-like_dom_sf"/>
</dbReference>
<feature type="region of interest" description="Disordered" evidence="8">
    <location>
        <begin position="1800"/>
        <end position="1822"/>
    </location>
</feature>
<feature type="region of interest" description="Disordered" evidence="8">
    <location>
        <begin position="2066"/>
        <end position="2093"/>
    </location>
</feature>
<feature type="region of interest" description="Disordered" evidence="8">
    <location>
        <begin position="1656"/>
        <end position="1677"/>
    </location>
</feature>
<evidence type="ECO:0008006" key="14">
    <source>
        <dbReference type="Google" id="ProtNLM"/>
    </source>
</evidence>
<feature type="domain" description="PHD-type" evidence="10">
    <location>
        <begin position="318"/>
        <end position="367"/>
    </location>
</feature>
<dbReference type="GO" id="GO:0008270">
    <property type="term" value="F:zinc ion binding"/>
    <property type="evidence" value="ECO:0007669"/>
    <property type="project" value="UniProtKB-KW"/>
</dbReference>
<evidence type="ECO:0000256" key="2">
    <source>
        <dbReference type="ARBA" id="ARBA00022737"/>
    </source>
</evidence>
<feature type="domain" description="Helicase C-terminal" evidence="11">
    <location>
        <begin position="843"/>
        <end position="1006"/>
    </location>
</feature>
<dbReference type="PANTHER" id="PTHR35116">
    <property type="entry name" value="HELICASE PROTEIN MOM1"/>
    <property type="match status" value="1"/>
</dbReference>
<feature type="compositionally biased region" description="Basic and acidic residues" evidence="8">
    <location>
        <begin position="82"/>
        <end position="91"/>
    </location>
</feature>
<feature type="region of interest" description="Disordered" evidence="8">
    <location>
        <begin position="1388"/>
        <end position="1409"/>
    </location>
</feature>
<dbReference type="Gene3D" id="3.40.50.300">
    <property type="entry name" value="P-loop containing nucleotide triphosphate hydrolases"/>
    <property type="match status" value="1"/>
</dbReference>
<evidence type="ECO:0000313" key="13">
    <source>
        <dbReference type="Proteomes" id="UP000298416"/>
    </source>
</evidence>
<keyword evidence="13" id="KW-1185">Reference proteome</keyword>
<evidence type="ECO:0000256" key="1">
    <source>
        <dbReference type="ARBA" id="ARBA00022723"/>
    </source>
</evidence>
<evidence type="ECO:0000256" key="7">
    <source>
        <dbReference type="SAM" id="Coils"/>
    </source>
</evidence>
<feature type="region of interest" description="Disordered" evidence="8">
    <location>
        <begin position="1715"/>
        <end position="1739"/>
    </location>
</feature>
<dbReference type="InterPro" id="IPR000330">
    <property type="entry name" value="SNF2_N"/>
</dbReference>
<dbReference type="Pfam" id="PF00628">
    <property type="entry name" value="PHD"/>
    <property type="match status" value="1"/>
</dbReference>
<dbReference type="SUPFAM" id="SSF57903">
    <property type="entry name" value="FYVE/PHD zinc finger"/>
    <property type="match status" value="1"/>
</dbReference>
<dbReference type="PROSITE" id="PS51194">
    <property type="entry name" value="HELICASE_CTER"/>
    <property type="match status" value="1"/>
</dbReference>
<keyword evidence="2" id="KW-0677">Repeat</keyword>
<dbReference type="InterPro" id="IPR027417">
    <property type="entry name" value="P-loop_NTPase"/>
</dbReference>
<dbReference type="SMART" id="SM00249">
    <property type="entry name" value="PHD"/>
    <property type="match status" value="1"/>
</dbReference>
<accession>A0A8X8WCL0</accession>
<evidence type="ECO:0000256" key="3">
    <source>
        <dbReference type="ARBA" id="ARBA00022771"/>
    </source>
</evidence>
<dbReference type="InterPro" id="IPR001965">
    <property type="entry name" value="Znf_PHD"/>
</dbReference>
<evidence type="ECO:0000313" key="12">
    <source>
        <dbReference type="EMBL" id="KAG6392467.1"/>
    </source>
</evidence>
<feature type="region of interest" description="Disordered" evidence="8">
    <location>
        <begin position="1540"/>
        <end position="1586"/>
    </location>
</feature>
<dbReference type="Gene3D" id="6.10.250.1310">
    <property type="match status" value="1"/>
</dbReference>
<dbReference type="SMART" id="SM00298">
    <property type="entry name" value="CHROMO"/>
    <property type="match status" value="2"/>
</dbReference>
<feature type="compositionally biased region" description="Polar residues" evidence="8">
    <location>
        <begin position="2066"/>
        <end position="2075"/>
    </location>
</feature>
<dbReference type="EMBL" id="PNBA02000018">
    <property type="protein sequence ID" value="KAG6392467.1"/>
    <property type="molecule type" value="Genomic_DNA"/>
</dbReference>
<dbReference type="Pfam" id="PF25029">
    <property type="entry name" value="MOM1"/>
    <property type="match status" value="1"/>
</dbReference>
<dbReference type="Gene3D" id="2.40.50.40">
    <property type="match status" value="2"/>
</dbReference>
<dbReference type="Gene3D" id="3.30.40.10">
    <property type="entry name" value="Zinc/RING finger domain, C3HC4 (zinc finger)"/>
    <property type="match status" value="1"/>
</dbReference>
<dbReference type="InterPro" id="IPR000953">
    <property type="entry name" value="Chromo/chromo_shadow_dom"/>
</dbReference>
<feature type="compositionally biased region" description="Polar residues" evidence="8">
    <location>
        <begin position="1571"/>
        <end position="1586"/>
    </location>
</feature>
<dbReference type="Pfam" id="PF00271">
    <property type="entry name" value="Helicase_C"/>
    <property type="match status" value="1"/>
</dbReference>
<keyword evidence="7" id="KW-0175">Coiled coil</keyword>
<feature type="domain" description="Chromo" evidence="9">
    <location>
        <begin position="378"/>
        <end position="445"/>
    </location>
</feature>
<feature type="region of interest" description="Disordered" evidence="8">
    <location>
        <begin position="181"/>
        <end position="209"/>
    </location>
</feature>
<dbReference type="InterPro" id="IPR038718">
    <property type="entry name" value="SNF2-like_sf"/>
</dbReference>
<dbReference type="CDD" id="cd18793">
    <property type="entry name" value="SF2_C_SNF"/>
    <property type="match status" value="1"/>
</dbReference>
<reference evidence="12" key="1">
    <citation type="submission" date="2018-01" db="EMBL/GenBank/DDBJ databases">
        <authorList>
            <person name="Mao J.F."/>
        </authorList>
    </citation>
    <scope>NUCLEOTIDE SEQUENCE</scope>
    <source>
        <strain evidence="12">Huo1</strain>
        <tissue evidence="12">Leaf</tissue>
    </source>
</reference>
<keyword evidence="3 6" id="KW-0863">Zinc-finger</keyword>
<keyword evidence="4" id="KW-0378">Hydrolase</keyword>
<sequence>MVSDRSRDELDGHGSRQKVNMVKDTSVQSPGKLGRASNARQTAESPSGIRKSKRLEKEMTPSPPMKRTSERLVKSNTPNSLRRSDRGKKEPSPGSVSKESAEEPLSKLKRKKEKPVIQVTMESEKAEQPELDLEVVGMKRKKMNARKFRSLFKRQQIQEIMPDCGDDLEISEKSVDVCSDNSSKSISFQPMEGTEDVGDDGSTNEVSEGALPDSALRDYETDIENGILVDAASASRVCGNCNLDGTCLLCSKSKRVRYDSPEQELCSCGPGVDDLVGISTCKARSDRGAAASLESTVEFACGHPLTKRHADSHTDGAGKLCSLCSKDGDLLCCEGKSCMNCYHLYCLDPPLTDVPPGVWHCPQCVKKKLLFGVHSVSDGIESVWDVRELEVPNVKGVQQKQFLVKYRGLAHVHNHWVPEKQLLLENPCLVSNFLEKDQVVQWNADWMVPHRLLGKRPIQDNVYVASTSDIWACEYEWLVKWRGLNYDHATWELDNANFLVSTLGQDLRRNYEIRRGRAKKEANKPYPESIVRYSEFPGHLKETHILKNVNKLREYLFKCPNAVVFDDQIQEQTTTAILLVHSMIGTFWPVLIVTSCDSQSRWEANFEQLVPSVDVVVYSGSSDTRNRIRASEFYDEGGQTIVQVLLSSVEALLEDLEILKIIKWKAIIFDEYQHSRIADEHERIKILSTDMRILLVSGPLKDVTSDYIKILSLVEPDSDFDKLRTLKPETNDNLSKLKDRLSRFIAYGRPSQVSKFIEYWVPVQMSNLQLEHYCDTLLSHSNVLCSYLRKDPFGVLPKILLTVRKCCHHPYLVDTSVQARLIADKLPANEILDIGIKASGKLQLVDVMLNEIKRRGLRVLILFQPIVLEPLTSGNILSDSVNRRFGLNAYERVDAAMAHFDKQAAVNRFNKKEAGQFVFLLENRACSSTIKLSSLDVVVIYDSDWNPANDLKALRKISIDSKAEQVKVFRLYSSFTIEERALVLAKQNINLDHNPQNFSRSTSNNLLSWGAENLFRKLDEYHANSNSSLALNFSSGQSLLDEVTKEFHVILSEKFENIDSNFVISEAKLDGGSYSTNNLMFGESKVQLEDREVPHVFWKNLFDGKNPLWKHLKSPSPRNRKRVHYWEGSPSNPEAEKDNMANKRRKMVNESLGPASSQVESVTAQATISDNGSSATKSCNQSENFHRDGQSSLGAEVAVSAASKEGTESCDDQQSIHGVLLREMKTLCQNLKLPVQLLTLIFSLSGALFNYGFLHGCKPRKDNVSQVAELFLEYVIKNHHVSSSPTSIVQAFQISLCWVAASITKQKVDKKETLMLAKQLLDYQCTEEEASSVYSKMRSLKRLYLQCSDNITRLNRYCLLSEEDFSRGASNANERELHCSSYLEESAEQEMGEKSANSQLKVGLKNKAGASETDNDEIKKIKKKCDKRMKKLIQEHQQKIQELKQTWEDKRVKLETDHKLECAFIRSIHGQASAGMDKLKLLNDKFKDKIKENNILKDLQLKNLEAKNLAAINEERQKAAYWLAKVKACSSELRVINGHQSLGSQSDDDAGNPKPSTCIKVGGDGDKSGQHLENNNPNKSFSRQCSDLIPSISSTGAPVEAMCSETPVKELVTIDPEAELLDQSKNSVNNRQANPMKQPAPVEQVADEHPLVSETVPNETVGHNQPGELSCPLEEASDEVRKTSLSDNLMRQRSEPGVVASRCLESSGQPSLCTEQTTVSQECRDMLPQNDPDTLGEENRSSLETEIAVSEPTDSVAPVPPFMESPITGNILTTKSSNKAPVDVVFGHSLSVDISLSRNQSLATGHNDRESSSSQTARPEGTEVLLSGSIPQTEEILELHSDRLNVGPSSVVANEQNTELPGRPNHAVPQNDMAGTQEMLSTSQQQNQILRQNDVAIPQEVVSTSGRPNQAIPQVDIDSGTLHGPGFLLNPTHYPSWNSSPSSLPDPLQIEIERIHREAEQLEKHHVETIAQLKFDCEKEIEEMISQIRNKYEVICKENEAEFRLKKDEIDKNEKKVALSKMLAAAFRLKCSEKPSGMPNMQQGTPSSMLPPSIRPSLGISASQPARTLPTTTPAVPQLARSHPVRPSPVGIRNVTTHPIQHATARVSGHSPRPPPVISAITPASLRAAGGVRSAAPHLQPCRPPTVGAPTSADTCSPAPQLRLPQLSPKPVQLPSQPGPLQNVWRMPSPGLVAQNSDEFRGLPHPPPGFTQQVLVADRQPYIPQNGNYPVPDIPSTFHPLEQSDLEMLGNNVLGSQTSAAEPDVVCLSDDE</sequence>
<dbReference type="PANTHER" id="PTHR35116:SF2">
    <property type="entry name" value="ATP-DEPENDENT HELICASE FAMILY PROTEIN-RELATED"/>
    <property type="match status" value="1"/>
</dbReference>
<dbReference type="InterPro" id="IPR019786">
    <property type="entry name" value="Zinc_finger_PHD-type_CS"/>
</dbReference>
<dbReference type="InterPro" id="IPR013083">
    <property type="entry name" value="Znf_RING/FYVE/PHD"/>
</dbReference>
<comment type="caution">
    <text evidence="12">The sequence shown here is derived from an EMBL/GenBank/DDBJ whole genome shotgun (WGS) entry which is preliminary data.</text>
</comment>
<dbReference type="PROSITE" id="PS50016">
    <property type="entry name" value="ZF_PHD_2"/>
    <property type="match status" value="1"/>
</dbReference>
<evidence type="ECO:0000259" key="11">
    <source>
        <dbReference type="PROSITE" id="PS51194"/>
    </source>
</evidence>
<dbReference type="InterPro" id="IPR011011">
    <property type="entry name" value="Znf_FYVE_PHD"/>
</dbReference>
<feature type="region of interest" description="Disordered" evidence="8">
    <location>
        <begin position="1"/>
        <end position="126"/>
    </location>
</feature>
<gene>
    <name evidence="12" type="ORF">SASPL_146686</name>
</gene>
<evidence type="ECO:0000256" key="5">
    <source>
        <dbReference type="ARBA" id="ARBA00022833"/>
    </source>
</evidence>
<dbReference type="InterPro" id="IPR001650">
    <property type="entry name" value="Helicase_C-like"/>
</dbReference>
<dbReference type="InterPro" id="IPR056882">
    <property type="entry name" value="MOM1_dom"/>
</dbReference>
<dbReference type="InterPro" id="IPR049730">
    <property type="entry name" value="SNF2/RAD54-like_C"/>
</dbReference>
<feature type="region of interest" description="Disordered" evidence="8">
    <location>
        <begin position="2135"/>
        <end position="2175"/>
    </location>
</feature>
<protein>
    <recommendedName>
        <fullName evidence="14">Helicase protein MOM1</fullName>
    </recommendedName>
</protein>
<evidence type="ECO:0000256" key="8">
    <source>
        <dbReference type="SAM" id="MobiDB-lite"/>
    </source>
</evidence>
<keyword evidence="1" id="KW-0479">Metal-binding</keyword>
<feature type="domain" description="Chromo" evidence="9">
    <location>
        <begin position="447"/>
        <end position="492"/>
    </location>
</feature>
<dbReference type="CDD" id="cd15532">
    <property type="entry name" value="PHD2_CHD_II"/>
    <property type="match status" value="1"/>
</dbReference>
<dbReference type="SUPFAM" id="SSF52540">
    <property type="entry name" value="P-loop containing nucleoside triphosphate hydrolases"/>
    <property type="match status" value="2"/>
</dbReference>
<keyword evidence="5" id="KW-0862">Zinc</keyword>
<dbReference type="PROSITE" id="PS50013">
    <property type="entry name" value="CHROMO_2"/>
    <property type="match status" value="2"/>
</dbReference>
<dbReference type="InterPro" id="IPR039322">
    <property type="entry name" value="MOM1"/>
</dbReference>
<dbReference type="Proteomes" id="UP000298416">
    <property type="component" value="Unassembled WGS sequence"/>
</dbReference>
<dbReference type="GO" id="GO:0005524">
    <property type="term" value="F:ATP binding"/>
    <property type="evidence" value="ECO:0007669"/>
    <property type="project" value="InterPro"/>
</dbReference>
<feature type="compositionally biased region" description="Polar residues" evidence="8">
    <location>
        <begin position="1154"/>
        <end position="1183"/>
    </location>
</feature>
<proteinExistence type="predicted"/>
<name>A0A8X8WCL0_SALSN</name>